<dbReference type="RefSeq" id="WP_011848765.1">
    <property type="nucleotide sequence ID" value="NC_009073.1"/>
</dbReference>
<dbReference type="HOGENOM" id="CLU_1100998_0_0_2"/>
<dbReference type="SUPFAM" id="SSF52540">
    <property type="entry name" value="P-loop containing nucleoside triphosphate hydrolases"/>
    <property type="match status" value="1"/>
</dbReference>
<dbReference type="KEGG" id="pcl:Pcal_0068"/>
<dbReference type="GeneID" id="4910183"/>
<dbReference type="EMBL" id="CP000561">
    <property type="protein sequence ID" value="ABO07508.1"/>
    <property type="molecule type" value="Genomic_DNA"/>
</dbReference>
<evidence type="ECO:0000313" key="2">
    <source>
        <dbReference type="Proteomes" id="UP000001431"/>
    </source>
</evidence>
<dbReference type="STRING" id="410359.Pcal_0068"/>
<sequence>MTCHIPTWPVASDKIALGGKSWIRAVESLIKLTSAYPMAVLLGRAGMGKSQVALEVCKRTNCIYIDFTEMGERSMANIAAVVAWRLLSRHGGREAKSRIVEAYRKFGYEGLLSLARGDPTWTLKAALELADTRVVVVIDELLPSAEDPKFFEAAYILHRIRNMNLPNASFLVTMLPEVYEKIVERIPPLGNLFLHVTVQLPDVIPEEEVEDLVSSFCPEKAELAKKILQEKPDITVRELLLELNNLPSRRFVELTPV</sequence>
<organism evidence="1 2">
    <name type="scientific">Pyrobaculum calidifontis (strain DSM 21063 / JCM 11548 / VA1)</name>
    <dbReference type="NCBI Taxonomy" id="410359"/>
    <lineage>
        <taxon>Archaea</taxon>
        <taxon>Thermoproteota</taxon>
        <taxon>Thermoprotei</taxon>
        <taxon>Thermoproteales</taxon>
        <taxon>Thermoproteaceae</taxon>
        <taxon>Pyrobaculum</taxon>
    </lineage>
</organism>
<evidence type="ECO:0008006" key="3">
    <source>
        <dbReference type="Google" id="ProtNLM"/>
    </source>
</evidence>
<reference evidence="1" key="1">
    <citation type="submission" date="2007-02" db="EMBL/GenBank/DDBJ databases">
        <title>Complete sequence of Pyrobaculum calidifontis JCM 11548.</title>
        <authorList>
            <consortium name="US DOE Joint Genome Institute"/>
            <person name="Copeland A."/>
            <person name="Lucas S."/>
            <person name="Lapidus A."/>
            <person name="Barry K."/>
            <person name="Glavina del Rio T."/>
            <person name="Dalin E."/>
            <person name="Tice H."/>
            <person name="Pitluck S."/>
            <person name="Chain P."/>
            <person name="Malfatti S."/>
            <person name="Shin M."/>
            <person name="Vergez L."/>
            <person name="Schmutz J."/>
            <person name="Larimer F."/>
            <person name="Land M."/>
            <person name="Hauser L."/>
            <person name="Kyrpides N."/>
            <person name="Mikhailova N."/>
            <person name="Cozen A.E."/>
            <person name="Fitz-Gibbon S.T."/>
            <person name="House C.H."/>
            <person name="Saltikov C."/>
            <person name="Lowe T.M."/>
            <person name="Richardson P."/>
        </authorList>
    </citation>
    <scope>NUCLEOTIDE SEQUENCE [LARGE SCALE GENOMIC DNA]</scope>
    <source>
        <strain evidence="1">JCM 11548</strain>
    </source>
</reference>
<dbReference type="Gene3D" id="3.40.50.300">
    <property type="entry name" value="P-loop containing nucleotide triphosphate hydrolases"/>
    <property type="match status" value="1"/>
</dbReference>
<name>A3MS91_PYRCJ</name>
<gene>
    <name evidence="1" type="ordered locus">Pcal_0068</name>
</gene>
<keyword evidence="2" id="KW-1185">Reference proteome</keyword>
<dbReference type="InterPro" id="IPR027417">
    <property type="entry name" value="P-loop_NTPase"/>
</dbReference>
<evidence type="ECO:0000313" key="1">
    <source>
        <dbReference type="EMBL" id="ABO07508.1"/>
    </source>
</evidence>
<dbReference type="AlphaFoldDB" id="A3MS91"/>
<dbReference type="OrthoDB" id="26002at2157"/>
<accession>A3MS91</accession>
<dbReference type="eggNOG" id="arCOG03738">
    <property type="taxonomic scope" value="Archaea"/>
</dbReference>
<protein>
    <recommendedName>
        <fullName evidence="3">AAA ATPase</fullName>
    </recommendedName>
</protein>
<dbReference type="Proteomes" id="UP000001431">
    <property type="component" value="Chromosome"/>
</dbReference>
<proteinExistence type="predicted"/>